<dbReference type="InterPro" id="IPR050364">
    <property type="entry name" value="Cytochrome_P450_fung"/>
</dbReference>
<dbReference type="GO" id="GO:0016705">
    <property type="term" value="F:oxidoreductase activity, acting on paired donors, with incorporation or reduction of molecular oxygen"/>
    <property type="evidence" value="ECO:0007669"/>
    <property type="project" value="InterPro"/>
</dbReference>
<keyword evidence="9" id="KW-1185">Reference proteome</keyword>
<dbReference type="PANTHER" id="PTHR46300">
    <property type="entry name" value="P450, PUTATIVE (EUROFUNG)-RELATED-RELATED"/>
    <property type="match status" value="1"/>
</dbReference>
<dbReference type="PROSITE" id="PS00086">
    <property type="entry name" value="CYTOCHROME_P450"/>
    <property type="match status" value="1"/>
</dbReference>
<dbReference type="GO" id="GO:0005506">
    <property type="term" value="F:iron ion binding"/>
    <property type="evidence" value="ECO:0007669"/>
    <property type="project" value="InterPro"/>
</dbReference>
<protein>
    <submittedName>
        <fullName evidence="8">Cytochrome P450</fullName>
    </submittedName>
</protein>
<comment type="cofactor">
    <cofactor evidence="5">
        <name>heme</name>
        <dbReference type="ChEBI" id="CHEBI:30413"/>
    </cofactor>
</comment>
<evidence type="ECO:0000256" key="4">
    <source>
        <dbReference type="ARBA" id="ARBA00023004"/>
    </source>
</evidence>
<dbReference type="SUPFAM" id="SSF48264">
    <property type="entry name" value="Cytochrome P450"/>
    <property type="match status" value="1"/>
</dbReference>
<dbReference type="Proteomes" id="UP000824998">
    <property type="component" value="Unassembled WGS sequence"/>
</dbReference>
<reference evidence="8" key="1">
    <citation type="journal article" date="2021" name="IMA Fungus">
        <title>Genomic characterization of three marine fungi, including Emericellopsis atlantica sp. nov. with signatures of a generalist lifestyle and marine biomass degradation.</title>
        <authorList>
            <person name="Hagestad O.C."/>
            <person name="Hou L."/>
            <person name="Andersen J.H."/>
            <person name="Hansen E.H."/>
            <person name="Altermark B."/>
            <person name="Li C."/>
            <person name="Kuhnert E."/>
            <person name="Cox R.J."/>
            <person name="Crous P.W."/>
            <person name="Spatafora J.W."/>
            <person name="Lail K."/>
            <person name="Amirebrahimi M."/>
            <person name="Lipzen A."/>
            <person name="Pangilinan J."/>
            <person name="Andreopoulos W."/>
            <person name="Hayes R.D."/>
            <person name="Ng V."/>
            <person name="Grigoriev I.V."/>
            <person name="Jackson S.A."/>
            <person name="Sutton T.D.S."/>
            <person name="Dobson A.D.W."/>
            <person name="Rama T."/>
        </authorList>
    </citation>
    <scope>NUCLEOTIDE SEQUENCE</scope>
    <source>
        <strain evidence="8">TRa018bII</strain>
    </source>
</reference>
<gene>
    <name evidence="8" type="ORF">BJ875DRAFT_377187</name>
</gene>
<evidence type="ECO:0000313" key="9">
    <source>
        <dbReference type="Proteomes" id="UP000824998"/>
    </source>
</evidence>
<dbReference type="InterPro" id="IPR036396">
    <property type="entry name" value="Cyt_P450_sf"/>
</dbReference>
<dbReference type="GO" id="GO:0020037">
    <property type="term" value="F:heme binding"/>
    <property type="evidence" value="ECO:0007669"/>
    <property type="project" value="InterPro"/>
</dbReference>
<keyword evidence="7" id="KW-0732">Signal</keyword>
<comment type="similarity">
    <text evidence="1 6">Belongs to the cytochrome P450 family.</text>
</comment>
<dbReference type="OrthoDB" id="2789670at2759"/>
<evidence type="ECO:0000256" key="2">
    <source>
        <dbReference type="ARBA" id="ARBA00022723"/>
    </source>
</evidence>
<evidence type="ECO:0000256" key="1">
    <source>
        <dbReference type="ARBA" id="ARBA00010617"/>
    </source>
</evidence>
<dbReference type="PANTHER" id="PTHR46300:SF5">
    <property type="entry name" value="CYTOCHROME P450"/>
    <property type="match status" value="1"/>
</dbReference>
<feature type="chain" id="PRO_5040124789" evidence="7">
    <location>
        <begin position="25"/>
        <end position="506"/>
    </location>
</feature>
<dbReference type="GO" id="GO:0004497">
    <property type="term" value="F:monooxygenase activity"/>
    <property type="evidence" value="ECO:0007669"/>
    <property type="project" value="UniProtKB-KW"/>
</dbReference>
<keyword evidence="4 5" id="KW-0408">Iron</keyword>
<keyword evidence="5 6" id="KW-0349">Heme</keyword>
<dbReference type="Gene3D" id="1.10.630.10">
    <property type="entry name" value="Cytochrome P450"/>
    <property type="match status" value="2"/>
</dbReference>
<dbReference type="AlphaFoldDB" id="A0A9P7YJ14"/>
<evidence type="ECO:0000313" key="8">
    <source>
        <dbReference type="EMBL" id="KAG9234092.1"/>
    </source>
</evidence>
<sequence>MELLVSLILITLATLFLAWLGVVGRKKPHPLPPGPPADPIIGHVRHIPTKSPELTYMQWGKQFNTDIIYMSLLGQGVIILNKAEDAIALLDRRGSKYSDRPRFHFFQEQGWIKSLTLFSPGPAFRKHRKMYTASFTPAKCVQYQKAQIQEAGKLARRVMDNPEDWMLQTVAYSTAVVLQIAYGIEVKGKDDPYVKLANDVSESISTSGAVGVTMVDVLPFTRNLPNWFRLIPSLNWARSLIPVIREMHELPYEYVKSQMVNSSLSSALPFEAKGFCHRQSTAATISIFVLAMVLSPDVQQKAHAEIDAVVGVDRLPTFADRPNLPFVEKVLQELFRWHSSVPLSNCADVLDILDIPHIVTEDDEYKGYLIPKGKCSTYITSYDSRAFVIANSYAINRDECRYNNPASFNPDRYTPITEGGEGAPQPVGQFGFGRRICPGQHLGEASVWAAIVTTLATLEISKARDSNGELSAPDPKFSTGLTSHAERFPCVIKRRSERARELLVNL</sequence>
<dbReference type="InterPro" id="IPR017972">
    <property type="entry name" value="Cyt_P450_CS"/>
</dbReference>
<evidence type="ECO:0000256" key="7">
    <source>
        <dbReference type="SAM" id="SignalP"/>
    </source>
</evidence>
<dbReference type="Pfam" id="PF00067">
    <property type="entry name" value="p450"/>
    <property type="match status" value="2"/>
</dbReference>
<dbReference type="InterPro" id="IPR001128">
    <property type="entry name" value="Cyt_P450"/>
</dbReference>
<dbReference type="CDD" id="cd11065">
    <property type="entry name" value="CYP64-like"/>
    <property type="match status" value="1"/>
</dbReference>
<organism evidence="8 9">
    <name type="scientific">Amylocarpus encephaloides</name>
    <dbReference type="NCBI Taxonomy" id="45428"/>
    <lineage>
        <taxon>Eukaryota</taxon>
        <taxon>Fungi</taxon>
        <taxon>Dikarya</taxon>
        <taxon>Ascomycota</taxon>
        <taxon>Pezizomycotina</taxon>
        <taxon>Leotiomycetes</taxon>
        <taxon>Helotiales</taxon>
        <taxon>Helotiales incertae sedis</taxon>
        <taxon>Amylocarpus</taxon>
    </lineage>
</organism>
<keyword evidence="3 6" id="KW-0560">Oxidoreductase</keyword>
<accession>A0A9P7YJ14</accession>
<evidence type="ECO:0000256" key="3">
    <source>
        <dbReference type="ARBA" id="ARBA00023002"/>
    </source>
</evidence>
<evidence type="ECO:0000256" key="6">
    <source>
        <dbReference type="RuleBase" id="RU000461"/>
    </source>
</evidence>
<evidence type="ECO:0000256" key="5">
    <source>
        <dbReference type="PIRSR" id="PIRSR602401-1"/>
    </source>
</evidence>
<comment type="caution">
    <text evidence="8">The sequence shown here is derived from an EMBL/GenBank/DDBJ whole genome shotgun (WGS) entry which is preliminary data.</text>
</comment>
<dbReference type="InterPro" id="IPR002401">
    <property type="entry name" value="Cyt_P450_E_grp-I"/>
</dbReference>
<feature type="binding site" description="axial binding residue" evidence="5">
    <location>
        <position position="437"/>
    </location>
    <ligand>
        <name>heme</name>
        <dbReference type="ChEBI" id="CHEBI:30413"/>
    </ligand>
    <ligandPart>
        <name>Fe</name>
        <dbReference type="ChEBI" id="CHEBI:18248"/>
    </ligandPart>
</feature>
<dbReference type="PRINTS" id="PR00463">
    <property type="entry name" value="EP450I"/>
</dbReference>
<proteinExistence type="inferred from homology"/>
<feature type="signal peptide" evidence="7">
    <location>
        <begin position="1"/>
        <end position="24"/>
    </location>
</feature>
<keyword evidence="2 5" id="KW-0479">Metal-binding</keyword>
<dbReference type="EMBL" id="MU251475">
    <property type="protein sequence ID" value="KAG9234092.1"/>
    <property type="molecule type" value="Genomic_DNA"/>
</dbReference>
<keyword evidence="6" id="KW-0503">Monooxygenase</keyword>
<name>A0A9P7YJ14_9HELO</name>